<organism evidence="1 2">
    <name type="scientific">Lipomyces starkeyi NRRL Y-11557</name>
    <dbReference type="NCBI Taxonomy" id="675824"/>
    <lineage>
        <taxon>Eukaryota</taxon>
        <taxon>Fungi</taxon>
        <taxon>Dikarya</taxon>
        <taxon>Ascomycota</taxon>
        <taxon>Saccharomycotina</taxon>
        <taxon>Lipomycetes</taxon>
        <taxon>Lipomycetales</taxon>
        <taxon>Lipomycetaceae</taxon>
        <taxon>Lipomyces</taxon>
    </lineage>
</organism>
<gene>
    <name evidence="1" type="ORF">LIPSTDRAFT_193043</name>
</gene>
<name>A0A1E3PW91_LIPST</name>
<evidence type="ECO:0000313" key="1">
    <source>
        <dbReference type="EMBL" id="ODQ69671.1"/>
    </source>
</evidence>
<reference evidence="1 2" key="1">
    <citation type="journal article" date="2016" name="Proc. Natl. Acad. Sci. U.S.A.">
        <title>Comparative genomics of biotechnologically important yeasts.</title>
        <authorList>
            <person name="Riley R."/>
            <person name="Haridas S."/>
            <person name="Wolfe K.H."/>
            <person name="Lopes M.R."/>
            <person name="Hittinger C.T."/>
            <person name="Goeker M."/>
            <person name="Salamov A.A."/>
            <person name="Wisecaver J.H."/>
            <person name="Long T.M."/>
            <person name="Calvey C.H."/>
            <person name="Aerts A.L."/>
            <person name="Barry K.W."/>
            <person name="Choi C."/>
            <person name="Clum A."/>
            <person name="Coughlan A.Y."/>
            <person name="Deshpande S."/>
            <person name="Douglass A.P."/>
            <person name="Hanson S.J."/>
            <person name="Klenk H.-P."/>
            <person name="LaButti K.M."/>
            <person name="Lapidus A."/>
            <person name="Lindquist E.A."/>
            <person name="Lipzen A.M."/>
            <person name="Meier-Kolthoff J.P."/>
            <person name="Ohm R.A."/>
            <person name="Otillar R.P."/>
            <person name="Pangilinan J.L."/>
            <person name="Peng Y."/>
            <person name="Rokas A."/>
            <person name="Rosa C.A."/>
            <person name="Scheuner C."/>
            <person name="Sibirny A.A."/>
            <person name="Slot J.C."/>
            <person name="Stielow J.B."/>
            <person name="Sun H."/>
            <person name="Kurtzman C.P."/>
            <person name="Blackwell M."/>
            <person name="Grigoriev I.V."/>
            <person name="Jeffries T.W."/>
        </authorList>
    </citation>
    <scope>NUCLEOTIDE SEQUENCE [LARGE SCALE GENOMIC DNA]</scope>
    <source>
        <strain evidence="1 2">NRRL Y-11557</strain>
    </source>
</reference>
<keyword evidence="2" id="KW-1185">Reference proteome</keyword>
<proteinExistence type="predicted"/>
<dbReference type="EMBL" id="KV454303">
    <property type="protein sequence ID" value="ODQ69671.1"/>
    <property type="molecule type" value="Genomic_DNA"/>
</dbReference>
<protein>
    <submittedName>
        <fullName evidence="1">Uncharacterized protein</fullName>
    </submittedName>
</protein>
<evidence type="ECO:0000313" key="2">
    <source>
        <dbReference type="Proteomes" id="UP000094385"/>
    </source>
</evidence>
<sequence>MVHSVYSQKHFIFLWINFFCNPKPTMNQPIRHKQSLAYTYMPLMCISFDEIDHVNNSITEYCTFQRKKTIIPLPQACIAHHQRLGLQAEVSGIAPMTGSEPGSGDWPISSNLSDIMRISQSPVTKKGGELSPNNLEVKTDLPLTSPIFNTKNLHRALFLPLFGGSSHCRSRHPSPREAFRDRIYWHIYKRAILSSVCC</sequence>
<dbReference type="Proteomes" id="UP000094385">
    <property type="component" value="Unassembled WGS sequence"/>
</dbReference>
<dbReference type="AlphaFoldDB" id="A0A1E3PW91"/>
<accession>A0A1E3PW91</accession>